<feature type="compositionally biased region" description="Polar residues" evidence="3">
    <location>
        <begin position="1"/>
        <end position="11"/>
    </location>
</feature>
<keyword evidence="6" id="KW-1185">Reference proteome</keyword>
<dbReference type="SUPFAM" id="SSF56219">
    <property type="entry name" value="DNase I-like"/>
    <property type="match status" value="1"/>
</dbReference>
<dbReference type="FunCoup" id="A0A409VX06">
    <property type="interactions" value="229"/>
</dbReference>
<dbReference type="Proteomes" id="UP000284842">
    <property type="component" value="Unassembled WGS sequence"/>
</dbReference>
<dbReference type="InterPro" id="IPR005135">
    <property type="entry name" value="Endo/exonuclease/phosphatase"/>
</dbReference>
<dbReference type="AlphaFoldDB" id="A0A409VX06"/>
<dbReference type="EMBL" id="NHTK01005941">
    <property type="protein sequence ID" value="PPQ70777.1"/>
    <property type="molecule type" value="Genomic_DNA"/>
</dbReference>
<proteinExistence type="inferred from homology"/>
<gene>
    <name evidence="5" type="ORF">CVT24_001064</name>
</gene>
<comment type="similarity">
    <text evidence="1">Belongs to the CCR4/nocturin family.</text>
</comment>
<evidence type="ECO:0000256" key="2">
    <source>
        <dbReference type="ARBA" id="ARBA00022801"/>
    </source>
</evidence>
<dbReference type="PANTHER" id="PTHR12121:SF45">
    <property type="entry name" value="NOCTURNIN"/>
    <property type="match status" value="1"/>
</dbReference>
<name>A0A409VX06_9AGAR</name>
<organism evidence="5 6">
    <name type="scientific">Panaeolus cyanescens</name>
    <dbReference type="NCBI Taxonomy" id="181874"/>
    <lineage>
        <taxon>Eukaryota</taxon>
        <taxon>Fungi</taxon>
        <taxon>Dikarya</taxon>
        <taxon>Basidiomycota</taxon>
        <taxon>Agaricomycotina</taxon>
        <taxon>Agaricomycetes</taxon>
        <taxon>Agaricomycetidae</taxon>
        <taxon>Agaricales</taxon>
        <taxon>Agaricineae</taxon>
        <taxon>Galeropsidaceae</taxon>
        <taxon>Panaeolus</taxon>
    </lineage>
</organism>
<dbReference type="PANTHER" id="PTHR12121">
    <property type="entry name" value="CARBON CATABOLITE REPRESSOR PROTEIN 4"/>
    <property type="match status" value="1"/>
</dbReference>
<feature type="compositionally biased region" description="Low complexity" evidence="3">
    <location>
        <begin position="29"/>
        <end position="40"/>
    </location>
</feature>
<evidence type="ECO:0000259" key="4">
    <source>
        <dbReference type="Pfam" id="PF03372"/>
    </source>
</evidence>
<evidence type="ECO:0000313" key="6">
    <source>
        <dbReference type="Proteomes" id="UP000284842"/>
    </source>
</evidence>
<accession>A0A409VX06</accession>
<evidence type="ECO:0000256" key="1">
    <source>
        <dbReference type="ARBA" id="ARBA00010774"/>
    </source>
</evidence>
<sequence length="395" mass="44147">MSGKKSFQPTPEQLALAQQKKEQRAANRQVQSQSPGPVQVDLVSRPWKPIPIANDEIVHNRTKIMTWNEVDRLDKLLPMLELGGYSHCYASGPAKQHGCLIAFKKALYSLQAQHTVEYDTSSLEHNTGNKRPGNSFRTRNIGLIVSLKSNTDNQRGLLVATTHLFWHPKYTYERIRQMAILVRETLTFRQVQDAQTWPVIVAGDFNFTPNDPAYALLFHKPLLPQHEETIAPSYVVHSSVDPSVSTSLLPGKISCDDESEAVDPDRVITNARPARAEDGQLSVCQIVDLYSTFPKPRSAYHDAITLLRNQGDSIPSFGSQLSALEHSAPNEPEYTSYTHYWKSVLDYIFIFDPIDKQVNVSGILAPMSTADMEPGLPRLGVSGSDHTSLVTEISW</sequence>
<dbReference type="OrthoDB" id="428734at2759"/>
<dbReference type="GO" id="GO:0000175">
    <property type="term" value="F:3'-5'-RNA exonuclease activity"/>
    <property type="evidence" value="ECO:0007669"/>
    <property type="project" value="TreeGrafter"/>
</dbReference>
<dbReference type="InParanoid" id="A0A409VX06"/>
<dbReference type="InterPro" id="IPR050410">
    <property type="entry name" value="CCR4/nocturin_mRNA_transcr"/>
</dbReference>
<evidence type="ECO:0000313" key="5">
    <source>
        <dbReference type="EMBL" id="PPQ70777.1"/>
    </source>
</evidence>
<evidence type="ECO:0000256" key="3">
    <source>
        <dbReference type="SAM" id="MobiDB-lite"/>
    </source>
</evidence>
<reference evidence="5 6" key="1">
    <citation type="journal article" date="2018" name="Evol. Lett.">
        <title>Horizontal gene cluster transfer increased hallucinogenic mushroom diversity.</title>
        <authorList>
            <person name="Reynolds H.T."/>
            <person name="Vijayakumar V."/>
            <person name="Gluck-Thaler E."/>
            <person name="Korotkin H.B."/>
            <person name="Matheny P.B."/>
            <person name="Slot J.C."/>
        </authorList>
    </citation>
    <scope>NUCLEOTIDE SEQUENCE [LARGE SCALE GENOMIC DNA]</scope>
    <source>
        <strain evidence="5 6">2629</strain>
    </source>
</reference>
<comment type="caution">
    <text evidence="5">The sequence shown here is derived from an EMBL/GenBank/DDBJ whole genome shotgun (WGS) entry which is preliminary data.</text>
</comment>
<dbReference type="Pfam" id="PF03372">
    <property type="entry name" value="Exo_endo_phos"/>
    <property type="match status" value="1"/>
</dbReference>
<protein>
    <recommendedName>
        <fullName evidence="4">Endonuclease/exonuclease/phosphatase domain-containing protein</fullName>
    </recommendedName>
</protein>
<dbReference type="InterPro" id="IPR036691">
    <property type="entry name" value="Endo/exonu/phosph_ase_sf"/>
</dbReference>
<dbReference type="Gene3D" id="3.60.10.10">
    <property type="entry name" value="Endonuclease/exonuclease/phosphatase"/>
    <property type="match status" value="1"/>
</dbReference>
<feature type="region of interest" description="Disordered" evidence="3">
    <location>
        <begin position="1"/>
        <end position="41"/>
    </location>
</feature>
<feature type="domain" description="Endonuclease/exonuclease/phosphatase" evidence="4">
    <location>
        <begin position="69"/>
        <end position="386"/>
    </location>
</feature>
<keyword evidence="2" id="KW-0378">Hydrolase</keyword>
<dbReference type="GO" id="GO:0006139">
    <property type="term" value="P:nucleobase-containing compound metabolic process"/>
    <property type="evidence" value="ECO:0007669"/>
    <property type="project" value="UniProtKB-ARBA"/>
</dbReference>